<evidence type="ECO:0000256" key="1">
    <source>
        <dbReference type="ARBA" id="ARBA00022679"/>
    </source>
</evidence>
<dbReference type="SUPFAM" id="SSF56672">
    <property type="entry name" value="DNA/RNA polymerases"/>
    <property type="match status" value="1"/>
</dbReference>
<name>A0A430QKL8_SCHBO</name>
<evidence type="ECO:0000256" key="3">
    <source>
        <dbReference type="ARBA" id="ARBA00022722"/>
    </source>
</evidence>
<dbReference type="Gene3D" id="3.30.70.270">
    <property type="match status" value="1"/>
</dbReference>
<keyword evidence="2" id="KW-0548">Nucleotidyltransferase</keyword>
<keyword evidence="7" id="KW-0812">Transmembrane</keyword>
<comment type="caution">
    <text evidence="9">The sequence shown here is derived from an EMBL/GenBank/DDBJ whole genome shotgun (WGS) entry which is preliminary data.</text>
</comment>
<protein>
    <recommendedName>
        <fullName evidence="8">Reverse transcriptase domain-containing protein</fullName>
    </recommendedName>
</protein>
<keyword evidence="4" id="KW-0255">Endonuclease</keyword>
<evidence type="ECO:0000313" key="9">
    <source>
        <dbReference type="EMBL" id="RTG88238.1"/>
    </source>
</evidence>
<keyword evidence="10" id="KW-1185">Reference proteome</keyword>
<evidence type="ECO:0000256" key="7">
    <source>
        <dbReference type="SAM" id="Phobius"/>
    </source>
</evidence>
<dbReference type="GO" id="GO:0004519">
    <property type="term" value="F:endonuclease activity"/>
    <property type="evidence" value="ECO:0007669"/>
    <property type="project" value="UniProtKB-KW"/>
</dbReference>
<dbReference type="InterPro" id="IPR050951">
    <property type="entry name" value="Retrovirus_Pol_polyprotein"/>
</dbReference>
<dbReference type="PANTHER" id="PTHR37984">
    <property type="entry name" value="PROTEIN CBG26694"/>
    <property type="match status" value="1"/>
</dbReference>
<feature type="domain" description="Reverse transcriptase" evidence="8">
    <location>
        <begin position="1"/>
        <end position="65"/>
    </location>
</feature>
<keyword evidence="1" id="KW-0808">Transferase</keyword>
<dbReference type="GO" id="GO:0003964">
    <property type="term" value="F:RNA-directed DNA polymerase activity"/>
    <property type="evidence" value="ECO:0007669"/>
    <property type="project" value="UniProtKB-KW"/>
</dbReference>
<gene>
    <name evidence="9" type="ORF">DC041_0005572</name>
</gene>
<dbReference type="PANTHER" id="PTHR37984:SF5">
    <property type="entry name" value="PROTEIN NYNRIN-LIKE"/>
    <property type="match status" value="1"/>
</dbReference>
<sequence length="179" mass="20579">MDAILSSIPGVTTYLDDILIVATSLDQLRERTTAVLQRVSDNGFRLRSEKCQLFLKSVKYLGFIFDVALALVFAVRRFHKFLYGRRFTLITGHKPLLTMFGSKSGVPAHFANRLQRWALVLLGYDFDIHPTMWSDRRPVTTYQRTPYDRRRCSYCLSNDREPRAMLPDICCSCSASLSN</sequence>
<evidence type="ECO:0000256" key="5">
    <source>
        <dbReference type="ARBA" id="ARBA00022801"/>
    </source>
</evidence>
<dbReference type="GO" id="GO:0016787">
    <property type="term" value="F:hydrolase activity"/>
    <property type="evidence" value="ECO:0007669"/>
    <property type="project" value="UniProtKB-KW"/>
</dbReference>
<proteinExistence type="predicted"/>
<keyword evidence="6" id="KW-0695">RNA-directed DNA polymerase</keyword>
<keyword evidence="5" id="KW-0378">Hydrolase</keyword>
<keyword evidence="3" id="KW-0540">Nuclease</keyword>
<dbReference type="InterPro" id="IPR000477">
    <property type="entry name" value="RT_dom"/>
</dbReference>
<dbReference type="EMBL" id="QMKO01001598">
    <property type="protein sequence ID" value="RTG88238.1"/>
    <property type="molecule type" value="Genomic_DNA"/>
</dbReference>
<keyword evidence="7" id="KW-1133">Transmembrane helix</keyword>
<dbReference type="InterPro" id="IPR043128">
    <property type="entry name" value="Rev_trsase/Diguanyl_cyclase"/>
</dbReference>
<dbReference type="InterPro" id="IPR043502">
    <property type="entry name" value="DNA/RNA_pol_sf"/>
</dbReference>
<dbReference type="STRING" id="6184.A0A430QKL8"/>
<dbReference type="PROSITE" id="PS50878">
    <property type="entry name" value="RT_POL"/>
    <property type="match status" value="1"/>
</dbReference>
<accession>A0A430QKL8</accession>
<evidence type="ECO:0000259" key="8">
    <source>
        <dbReference type="PROSITE" id="PS50878"/>
    </source>
</evidence>
<evidence type="ECO:0000256" key="2">
    <source>
        <dbReference type="ARBA" id="ARBA00022695"/>
    </source>
</evidence>
<dbReference type="AlphaFoldDB" id="A0A430QKL8"/>
<dbReference type="InterPro" id="IPR041373">
    <property type="entry name" value="RT_RNaseH"/>
</dbReference>
<dbReference type="Pfam" id="PF17917">
    <property type="entry name" value="RT_RNaseH"/>
    <property type="match status" value="1"/>
</dbReference>
<evidence type="ECO:0000313" key="10">
    <source>
        <dbReference type="Proteomes" id="UP000290809"/>
    </source>
</evidence>
<evidence type="ECO:0000256" key="6">
    <source>
        <dbReference type="ARBA" id="ARBA00022918"/>
    </source>
</evidence>
<keyword evidence="7" id="KW-0472">Membrane</keyword>
<reference evidence="9 10" key="1">
    <citation type="journal article" date="2019" name="PLoS Pathog.">
        <title>Genome sequence of the bovine parasite Schistosoma bovis Tanzania.</title>
        <authorList>
            <person name="Oey H."/>
            <person name="Zakrzewski M."/>
            <person name="Gobert G."/>
            <person name="Gravermann K."/>
            <person name="Stoye J."/>
            <person name="Jones M."/>
            <person name="Mcmanus D."/>
            <person name="Krause L."/>
        </authorList>
    </citation>
    <scope>NUCLEOTIDE SEQUENCE [LARGE SCALE GENOMIC DNA]</scope>
    <source>
        <strain evidence="9 10">TAN1997</strain>
    </source>
</reference>
<feature type="transmembrane region" description="Helical" evidence="7">
    <location>
        <begin position="60"/>
        <end position="78"/>
    </location>
</feature>
<evidence type="ECO:0000256" key="4">
    <source>
        <dbReference type="ARBA" id="ARBA00022759"/>
    </source>
</evidence>
<dbReference type="Proteomes" id="UP000290809">
    <property type="component" value="Unassembled WGS sequence"/>
</dbReference>
<organism evidence="9 10">
    <name type="scientific">Schistosoma bovis</name>
    <name type="common">Blood fluke</name>
    <dbReference type="NCBI Taxonomy" id="6184"/>
    <lineage>
        <taxon>Eukaryota</taxon>
        <taxon>Metazoa</taxon>
        <taxon>Spiralia</taxon>
        <taxon>Lophotrochozoa</taxon>
        <taxon>Platyhelminthes</taxon>
        <taxon>Trematoda</taxon>
        <taxon>Digenea</taxon>
        <taxon>Strigeidida</taxon>
        <taxon>Schistosomatoidea</taxon>
        <taxon>Schistosomatidae</taxon>
        <taxon>Schistosoma</taxon>
    </lineage>
</organism>
<dbReference type="Pfam" id="PF00078">
    <property type="entry name" value="RVT_1"/>
    <property type="match status" value="1"/>
</dbReference>